<dbReference type="EMBL" id="VOBR01000036">
    <property type="protein sequence ID" value="TWP46089.1"/>
    <property type="molecule type" value="Genomic_DNA"/>
</dbReference>
<evidence type="ECO:0000313" key="5">
    <source>
        <dbReference type="Proteomes" id="UP000316639"/>
    </source>
</evidence>
<organism evidence="4 5">
    <name type="scientific">Lentzea tibetensis</name>
    <dbReference type="NCBI Taxonomy" id="2591470"/>
    <lineage>
        <taxon>Bacteria</taxon>
        <taxon>Bacillati</taxon>
        <taxon>Actinomycetota</taxon>
        <taxon>Actinomycetes</taxon>
        <taxon>Pseudonocardiales</taxon>
        <taxon>Pseudonocardiaceae</taxon>
        <taxon>Lentzea</taxon>
    </lineage>
</organism>
<feature type="region of interest" description="Disordered" evidence="1">
    <location>
        <begin position="1"/>
        <end position="20"/>
    </location>
</feature>
<reference evidence="4 5" key="1">
    <citation type="submission" date="2019-07" db="EMBL/GenBank/DDBJ databases">
        <title>Lentzea xizangensis sp. nov., isolated from Qinghai-Tibetan Plateau Soils.</title>
        <authorList>
            <person name="Huang J."/>
        </authorList>
    </citation>
    <scope>NUCLEOTIDE SEQUENCE [LARGE SCALE GENOMIC DNA]</scope>
    <source>
        <strain evidence="4 5">FXJ1.1311</strain>
    </source>
</reference>
<evidence type="ECO:0000313" key="4">
    <source>
        <dbReference type="EMBL" id="TWP46089.1"/>
    </source>
</evidence>
<comment type="caution">
    <text evidence="4">The sequence shown here is derived from an EMBL/GenBank/DDBJ whole genome shotgun (WGS) entry which is preliminary data.</text>
</comment>
<dbReference type="InterPro" id="IPR012495">
    <property type="entry name" value="TadE-like_dom"/>
</dbReference>
<evidence type="ECO:0000256" key="1">
    <source>
        <dbReference type="SAM" id="MobiDB-lite"/>
    </source>
</evidence>
<protein>
    <submittedName>
        <fullName evidence="4">Pilus assembly protein TadE</fullName>
    </submittedName>
</protein>
<name>A0A563EHR1_9PSEU</name>
<sequence length="158" mass="16262">MTASPPDHHHRRGLRGHWPGANRSGRLRRVLRGDLGAVSAELVIATPLLLLILLAIVQFALWSHATHIAQAAAAQGLAAARAQNGTAAAGTASAQQLLDQLAQGPLTGTNIAAERGAVSASVRISGIATSVVPFLSLPVRAEAVGPVERFVPDVATGR</sequence>
<keyword evidence="2" id="KW-0812">Transmembrane</keyword>
<dbReference type="Pfam" id="PF07811">
    <property type="entry name" value="TadE"/>
    <property type="match status" value="1"/>
</dbReference>
<dbReference type="OrthoDB" id="3629197at2"/>
<evidence type="ECO:0000256" key="2">
    <source>
        <dbReference type="SAM" id="Phobius"/>
    </source>
</evidence>
<proteinExistence type="predicted"/>
<evidence type="ECO:0000259" key="3">
    <source>
        <dbReference type="Pfam" id="PF07811"/>
    </source>
</evidence>
<feature type="domain" description="TadE-like" evidence="3">
    <location>
        <begin position="36"/>
        <end position="76"/>
    </location>
</feature>
<feature type="transmembrane region" description="Helical" evidence="2">
    <location>
        <begin position="35"/>
        <end position="62"/>
    </location>
</feature>
<dbReference type="AlphaFoldDB" id="A0A563EHR1"/>
<dbReference type="Proteomes" id="UP000316639">
    <property type="component" value="Unassembled WGS sequence"/>
</dbReference>
<gene>
    <name evidence="4" type="ORF">FKR81_37405</name>
</gene>
<keyword evidence="2" id="KW-1133">Transmembrane helix</keyword>
<keyword evidence="5" id="KW-1185">Reference proteome</keyword>
<keyword evidence="2" id="KW-0472">Membrane</keyword>
<accession>A0A563EHR1</accession>